<feature type="compositionally biased region" description="Low complexity" evidence="14">
    <location>
        <begin position="1"/>
        <end position="21"/>
    </location>
</feature>
<evidence type="ECO:0000256" key="15">
    <source>
        <dbReference type="SAM" id="Phobius"/>
    </source>
</evidence>
<evidence type="ECO:0000256" key="7">
    <source>
        <dbReference type="ARBA" id="ARBA00022832"/>
    </source>
</evidence>
<evidence type="ECO:0000256" key="4">
    <source>
        <dbReference type="ARBA" id="ARBA00013122"/>
    </source>
</evidence>
<evidence type="ECO:0000256" key="9">
    <source>
        <dbReference type="ARBA" id="ARBA00023098"/>
    </source>
</evidence>
<comment type="subcellular location">
    <subcellularLocation>
        <location evidence="1">Membrane</location>
        <topology evidence="1">Multi-pass membrane protein</topology>
    </subcellularLocation>
</comment>
<keyword evidence="9" id="KW-0443">Lipid metabolism</keyword>
<reference evidence="16 17" key="1">
    <citation type="submission" date="2017-09" db="EMBL/GenBank/DDBJ databases">
        <title>Genome sequencing of Besnoitia besnoiti strain Bb-Ger1.</title>
        <authorList>
            <person name="Schares G."/>
            <person name="Venepally P."/>
            <person name="Lorenzi H.A."/>
        </authorList>
    </citation>
    <scope>NUCLEOTIDE SEQUENCE [LARGE SCALE GENOMIC DNA]</scope>
    <source>
        <strain evidence="16 17">Bb-Ger1</strain>
    </source>
</reference>
<feature type="transmembrane region" description="Helical" evidence="15">
    <location>
        <begin position="44"/>
        <end position="65"/>
    </location>
</feature>
<dbReference type="EC" id="4.2.1.134" evidence="4"/>
<feature type="transmembrane region" description="Helical" evidence="15">
    <location>
        <begin position="252"/>
        <end position="271"/>
    </location>
</feature>
<keyword evidence="12" id="KW-0456">Lyase</keyword>
<dbReference type="GO" id="GO:0042761">
    <property type="term" value="P:very long-chain fatty acid biosynthetic process"/>
    <property type="evidence" value="ECO:0007669"/>
    <property type="project" value="TreeGrafter"/>
</dbReference>
<evidence type="ECO:0000256" key="6">
    <source>
        <dbReference type="ARBA" id="ARBA00022692"/>
    </source>
</evidence>
<dbReference type="GeneID" id="40312204"/>
<dbReference type="Proteomes" id="UP000224006">
    <property type="component" value="Unassembled WGS sequence"/>
</dbReference>
<name>A0A2A9MDU8_BESBE</name>
<dbReference type="UniPathway" id="UPA00094"/>
<evidence type="ECO:0000256" key="2">
    <source>
        <dbReference type="ARBA" id="ARBA00005194"/>
    </source>
</evidence>
<evidence type="ECO:0000256" key="1">
    <source>
        <dbReference type="ARBA" id="ARBA00004141"/>
    </source>
</evidence>
<comment type="catalytic activity">
    <reaction evidence="13">
        <text>a very-long-chain (3R)-3-hydroxyacyl-CoA = a very-long-chain (2E)-enoyl-CoA + H2O</text>
        <dbReference type="Rhea" id="RHEA:45812"/>
        <dbReference type="ChEBI" id="CHEBI:15377"/>
        <dbReference type="ChEBI" id="CHEBI:83728"/>
        <dbReference type="ChEBI" id="CHEBI:85440"/>
        <dbReference type="EC" id="4.2.1.134"/>
    </reaction>
</comment>
<evidence type="ECO:0000313" key="17">
    <source>
        <dbReference type="Proteomes" id="UP000224006"/>
    </source>
</evidence>
<dbReference type="EMBL" id="NWUJ01000007">
    <property type="protein sequence ID" value="PFH34126.1"/>
    <property type="molecule type" value="Genomic_DNA"/>
</dbReference>
<keyword evidence="11" id="KW-0275">Fatty acid biosynthesis</keyword>
<dbReference type="GO" id="GO:0005789">
    <property type="term" value="C:endoplasmic reticulum membrane"/>
    <property type="evidence" value="ECO:0007669"/>
    <property type="project" value="TreeGrafter"/>
</dbReference>
<protein>
    <recommendedName>
        <fullName evidence="4">very-long-chain (3R)-3-hydroxyacyl-CoA dehydratase</fullName>
        <ecNumber evidence="4">4.2.1.134</ecNumber>
    </recommendedName>
</protein>
<evidence type="ECO:0000256" key="11">
    <source>
        <dbReference type="ARBA" id="ARBA00023160"/>
    </source>
</evidence>
<dbReference type="InterPro" id="IPR007482">
    <property type="entry name" value="Tyr_Pase-like_PTPLA"/>
</dbReference>
<keyword evidence="6 15" id="KW-0812">Transmembrane</keyword>
<dbReference type="KEGG" id="bbes:BESB_072780"/>
<dbReference type="PANTHER" id="PTHR11035">
    <property type="entry name" value="VERY-LONG-CHAIN (3R)-3-HYDROXYACYL-COA DEHYDRATASE"/>
    <property type="match status" value="1"/>
</dbReference>
<dbReference type="PANTHER" id="PTHR11035:SF3">
    <property type="entry name" value="VERY-LONG-CHAIN (3R)-3-HYDROXYACYL-COA DEHYDRATASE"/>
    <property type="match status" value="1"/>
</dbReference>
<sequence length="293" mass="32787">MAAVAPSVPSVTPAAAAEPNAPASPPPEPKLVRGARRPSLTSHLYLFLYNCFATAAWGYVFFHFLRFCLEKSSLLAWSSSAPALYRAIEGPLIVAQTMQAMEILHAVVGIVHSGVVTTFMQVFSRLQLVLFLFRYVPISYNTVAFFNLIGAWCLAELLRYPFFAAQELLQCIYFAETKKAFGDEGALAAVKVKTEVPMVLRWLRYSGFTFLYPLGITSEVLCMLNGLSTLQLPLFAHYPVPMPNMLNFEVNLHFIYILILLACIPGSFLLYNHMLQQRKKNLYGVGVEEKKTQ</sequence>
<comment type="pathway">
    <text evidence="2">Lipid metabolism; fatty acid biosynthesis.</text>
</comment>
<organism evidence="16 17">
    <name type="scientific">Besnoitia besnoiti</name>
    <name type="common">Apicomplexan protozoan</name>
    <dbReference type="NCBI Taxonomy" id="94643"/>
    <lineage>
        <taxon>Eukaryota</taxon>
        <taxon>Sar</taxon>
        <taxon>Alveolata</taxon>
        <taxon>Apicomplexa</taxon>
        <taxon>Conoidasida</taxon>
        <taxon>Coccidia</taxon>
        <taxon>Eucoccidiorida</taxon>
        <taxon>Eimeriorina</taxon>
        <taxon>Sarcocystidae</taxon>
        <taxon>Besnoitia</taxon>
    </lineage>
</organism>
<keyword evidence="10 15" id="KW-0472">Membrane</keyword>
<feature type="transmembrane region" description="Helical" evidence="15">
    <location>
        <begin position="135"/>
        <end position="155"/>
    </location>
</feature>
<dbReference type="OrthoDB" id="46988at2759"/>
<evidence type="ECO:0000256" key="13">
    <source>
        <dbReference type="ARBA" id="ARBA00036671"/>
    </source>
</evidence>
<keyword evidence="8 15" id="KW-1133">Transmembrane helix</keyword>
<dbReference type="RefSeq" id="XP_029218135.1">
    <property type="nucleotide sequence ID" value="XM_029365651.1"/>
</dbReference>
<keyword evidence="5" id="KW-0444">Lipid biosynthesis</keyword>
<keyword evidence="17" id="KW-1185">Reference proteome</keyword>
<dbReference type="VEuPathDB" id="ToxoDB:BESB_072780"/>
<accession>A0A2A9MDU8</accession>
<dbReference type="GO" id="GO:0030497">
    <property type="term" value="P:fatty acid elongation"/>
    <property type="evidence" value="ECO:0007669"/>
    <property type="project" value="TreeGrafter"/>
</dbReference>
<comment type="caution">
    <text evidence="16">The sequence shown here is derived from an EMBL/GenBank/DDBJ whole genome shotgun (WGS) entry which is preliminary data.</text>
</comment>
<evidence type="ECO:0000256" key="12">
    <source>
        <dbReference type="ARBA" id="ARBA00023239"/>
    </source>
</evidence>
<evidence type="ECO:0000256" key="8">
    <source>
        <dbReference type="ARBA" id="ARBA00022989"/>
    </source>
</evidence>
<evidence type="ECO:0000256" key="14">
    <source>
        <dbReference type="SAM" id="MobiDB-lite"/>
    </source>
</evidence>
<evidence type="ECO:0000256" key="5">
    <source>
        <dbReference type="ARBA" id="ARBA00022516"/>
    </source>
</evidence>
<feature type="transmembrane region" description="Helical" evidence="15">
    <location>
        <begin position="210"/>
        <end position="232"/>
    </location>
</feature>
<comment type="similarity">
    <text evidence="3">Belongs to the very long-chain fatty acids dehydratase HACD family.</text>
</comment>
<dbReference type="GO" id="GO:0030148">
    <property type="term" value="P:sphingolipid biosynthetic process"/>
    <property type="evidence" value="ECO:0007669"/>
    <property type="project" value="TreeGrafter"/>
</dbReference>
<dbReference type="AlphaFoldDB" id="A0A2A9MDU8"/>
<dbReference type="STRING" id="94643.A0A2A9MDU8"/>
<evidence type="ECO:0000313" key="16">
    <source>
        <dbReference type="EMBL" id="PFH34126.1"/>
    </source>
</evidence>
<feature type="transmembrane region" description="Helical" evidence="15">
    <location>
        <begin position="103"/>
        <end position="123"/>
    </location>
</feature>
<dbReference type="Pfam" id="PF04387">
    <property type="entry name" value="PTPLA"/>
    <property type="match status" value="2"/>
</dbReference>
<evidence type="ECO:0000256" key="3">
    <source>
        <dbReference type="ARBA" id="ARBA00007811"/>
    </source>
</evidence>
<evidence type="ECO:0000256" key="10">
    <source>
        <dbReference type="ARBA" id="ARBA00023136"/>
    </source>
</evidence>
<dbReference type="GO" id="GO:0102158">
    <property type="term" value="F:very-long-chain (3R)-3-hydroxyacyl-CoA dehydratase activity"/>
    <property type="evidence" value="ECO:0007669"/>
    <property type="project" value="UniProtKB-EC"/>
</dbReference>
<feature type="region of interest" description="Disordered" evidence="14">
    <location>
        <begin position="1"/>
        <end position="32"/>
    </location>
</feature>
<proteinExistence type="inferred from homology"/>
<keyword evidence="7" id="KW-0276">Fatty acid metabolism</keyword>
<gene>
    <name evidence="16" type="ORF">BESB_072780</name>
</gene>